<protein>
    <submittedName>
        <fullName evidence="3">TonB-dependent receptor</fullName>
    </submittedName>
</protein>
<dbReference type="InterPro" id="IPR012910">
    <property type="entry name" value="Plug_dom"/>
</dbReference>
<dbReference type="RefSeq" id="WP_186975074.1">
    <property type="nucleotide sequence ID" value="NZ_JACOOH010000002.1"/>
</dbReference>
<dbReference type="InterPro" id="IPR037066">
    <property type="entry name" value="Plug_dom_sf"/>
</dbReference>
<dbReference type="Gene3D" id="2.170.130.10">
    <property type="entry name" value="TonB-dependent receptor, plug domain"/>
    <property type="match status" value="1"/>
</dbReference>
<keyword evidence="4" id="KW-1185">Reference proteome</keyword>
<dbReference type="Pfam" id="PF13715">
    <property type="entry name" value="CarbopepD_reg_2"/>
    <property type="match status" value="1"/>
</dbReference>
<accession>A0ABR7CX58</accession>
<sequence>MIINKCIWIKNNRLCRLFILFSFILFTLPGFGQKNTCHLQGTVQDKESKEVLEFTTVSLKNDTIQLNTVSDKTGRFSFRNIKPGTYTLSLSFIGYLPLHRTISIHRDTTLSFHMQIDTITLQDIIVTASESRGLTSSSKINREAMNLLQPSSFTDILSLLPGGMTKDPSLGSVNKIRLREVGVSSSDYDVTSLGVSFLIDGIPLSTDANMQQIPGTYQGEYDYNRNSIGKGVDTRTLSTDFIQSVEIIRGIPSVEYGELTSGLVKITRKAGVHPWEIRLKADAGSKLVYAGKGLATRNGWTINFGIDYMDSKIDPRNNLETFKRLTGSVRIGRTWNILTWNLNTDYGSSFDNAKNDPELSYKKIDKYKSTYNRVALANSLYWNFTNNRLLKSLSLSAAIDYSKDQIKRTKYISLDKDTPIPDNTEEGEHDGIFLPYRYTAHLKVDGQPLNAYSKAMGELGFNISGVENAMKIGAEWRMNKNLGKGQVYDLTRPLYPSMKARPRPYDDIPAEHTLAFFIEDRITVPVGTHNFQAAGGVRTLIPLNIDKEYKINGKTYFDPRVNLLWKFPTTYLFNRILNIQLAGGIGWNTKMPVMTQLYPDTRYVDLTQLNYYHTNEEYRRLNMMTYKVDITNFKLEPARNRKWEVRFDFDYSQNNFSMTYFREKMTSGFRTSSFWRTFDYKKYDASALDPGSIQTPPDINTLPYSTDTVIYTFGQTTNGSMIIKEGIEYQYTSKRIESIRTKITINGAWFKSTYHNSHPVYRNESTLINGAQIKYVALYPDDDGYIKQQFNTNFAFDTYIRPLGLSFATFVQCLWISSQQSKWKSGTPLKYVGIDGIEHDFTADNLSDPVLQYLVKQYNKELFIKRTDPISISVHFKATKKFMRDKINLSLFVNNILDYNPDYKENNFSVRHYVTPYFGMELNLNL</sequence>
<dbReference type="InterPro" id="IPR039426">
    <property type="entry name" value="TonB-dep_rcpt-like"/>
</dbReference>
<evidence type="ECO:0000256" key="1">
    <source>
        <dbReference type="ARBA" id="ARBA00022729"/>
    </source>
</evidence>
<dbReference type="InterPro" id="IPR008969">
    <property type="entry name" value="CarboxyPept-like_regulatory"/>
</dbReference>
<organism evidence="3 4">
    <name type="scientific">Butyricimonas hominis</name>
    <dbReference type="NCBI Taxonomy" id="2763032"/>
    <lineage>
        <taxon>Bacteria</taxon>
        <taxon>Pseudomonadati</taxon>
        <taxon>Bacteroidota</taxon>
        <taxon>Bacteroidia</taxon>
        <taxon>Bacteroidales</taxon>
        <taxon>Odoribacteraceae</taxon>
        <taxon>Butyricimonas</taxon>
    </lineage>
</organism>
<dbReference type="Pfam" id="PF07715">
    <property type="entry name" value="Plug"/>
    <property type="match status" value="1"/>
</dbReference>
<keyword evidence="1" id="KW-0732">Signal</keyword>
<gene>
    <name evidence="3" type="ORF">H8S64_03955</name>
</gene>
<dbReference type="SUPFAM" id="SSF56935">
    <property type="entry name" value="Porins"/>
    <property type="match status" value="1"/>
</dbReference>
<keyword evidence="3" id="KW-0675">Receptor</keyword>
<evidence type="ECO:0000259" key="2">
    <source>
        <dbReference type="Pfam" id="PF07715"/>
    </source>
</evidence>
<dbReference type="SUPFAM" id="SSF49464">
    <property type="entry name" value="Carboxypeptidase regulatory domain-like"/>
    <property type="match status" value="1"/>
</dbReference>
<dbReference type="EMBL" id="JACOOH010000002">
    <property type="protein sequence ID" value="MBC5620248.1"/>
    <property type="molecule type" value="Genomic_DNA"/>
</dbReference>
<evidence type="ECO:0000313" key="3">
    <source>
        <dbReference type="EMBL" id="MBC5620248.1"/>
    </source>
</evidence>
<dbReference type="Gene3D" id="2.60.40.1120">
    <property type="entry name" value="Carboxypeptidase-like, regulatory domain"/>
    <property type="match status" value="1"/>
</dbReference>
<feature type="domain" description="TonB-dependent receptor plug" evidence="2">
    <location>
        <begin position="135"/>
        <end position="260"/>
    </location>
</feature>
<dbReference type="Proteomes" id="UP000646484">
    <property type="component" value="Unassembled WGS sequence"/>
</dbReference>
<evidence type="ECO:0000313" key="4">
    <source>
        <dbReference type="Proteomes" id="UP000646484"/>
    </source>
</evidence>
<proteinExistence type="predicted"/>
<dbReference type="PANTHER" id="PTHR30069:SF29">
    <property type="entry name" value="HEMOGLOBIN AND HEMOGLOBIN-HAPTOGLOBIN-BINDING PROTEIN 1-RELATED"/>
    <property type="match status" value="1"/>
</dbReference>
<name>A0ABR7CX58_9BACT</name>
<comment type="caution">
    <text evidence="3">The sequence shown here is derived from an EMBL/GenBank/DDBJ whole genome shotgun (WGS) entry which is preliminary data.</text>
</comment>
<dbReference type="PANTHER" id="PTHR30069">
    <property type="entry name" value="TONB-DEPENDENT OUTER MEMBRANE RECEPTOR"/>
    <property type="match status" value="1"/>
</dbReference>
<reference evidence="3 4" key="1">
    <citation type="submission" date="2020-08" db="EMBL/GenBank/DDBJ databases">
        <title>Genome public.</title>
        <authorList>
            <person name="Liu C."/>
            <person name="Sun Q."/>
        </authorList>
    </citation>
    <scope>NUCLEOTIDE SEQUENCE [LARGE SCALE GENOMIC DNA]</scope>
    <source>
        <strain evidence="3 4">NSJ-56</strain>
    </source>
</reference>